<protein>
    <submittedName>
        <fullName evidence="1">Uncharacterized protein</fullName>
    </submittedName>
</protein>
<name>A0A0H4IN28_9CAUD</name>
<dbReference type="EMBL" id="KR534323">
    <property type="protein sequence ID" value="AKO60949.1"/>
    <property type="molecule type" value="Genomic_DNA"/>
</dbReference>
<dbReference type="GeneID" id="26796543"/>
<accession>A0A0H4IN28</accession>
<dbReference type="Proteomes" id="UP000202763">
    <property type="component" value="Segment"/>
</dbReference>
<dbReference type="RefSeq" id="YP_009225482.1">
    <property type="nucleotide sequence ID" value="NC_029094.1"/>
</dbReference>
<proteinExistence type="predicted"/>
<sequence>MEWFYLSKEVALWKIADYRLSKHKTKDNWYNSLGEMVLVKFENTWMENKQ</sequence>
<organism evidence="1 2">
    <name type="scientific">Pseudoalteromonas phage H101</name>
    <dbReference type="NCBI Taxonomy" id="1654919"/>
    <lineage>
        <taxon>Viruses</taxon>
        <taxon>Duplodnaviria</taxon>
        <taxon>Heunggongvirae</taxon>
        <taxon>Uroviricota</taxon>
        <taxon>Caudoviricetes</taxon>
        <taxon>Shandongvirus</taxon>
        <taxon>Shandongvirus H101</taxon>
    </lineage>
</organism>
<dbReference type="KEGG" id="vg:26796543"/>
<reference evidence="1 2" key="1">
    <citation type="submission" date="2015-05" db="EMBL/GenBank/DDBJ databases">
        <authorList>
            <person name="Wang D.B."/>
            <person name="Wang M."/>
        </authorList>
    </citation>
    <scope>NUCLEOTIDE SEQUENCE [LARGE SCALE GENOMIC DNA]</scope>
</reference>
<evidence type="ECO:0000313" key="2">
    <source>
        <dbReference type="Proteomes" id="UP000202763"/>
    </source>
</evidence>
<keyword evidence="2" id="KW-1185">Reference proteome</keyword>
<evidence type="ECO:0000313" key="1">
    <source>
        <dbReference type="EMBL" id="AKO60949.1"/>
    </source>
</evidence>